<evidence type="ECO:0000313" key="2">
    <source>
        <dbReference type="EMBL" id="CAI9920473.1"/>
    </source>
</evidence>
<protein>
    <recommendedName>
        <fullName evidence="5">Trichohyalin-plectin-homology domain-containing protein</fullName>
    </recommendedName>
</protein>
<reference evidence="2" key="1">
    <citation type="submission" date="2023-06" db="EMBL/GenBank/DDBJ databases">
        <authorList>
            <person name="Kurt Z."/>
        </authorList>
    </citation>
    <scope>NUCLEOTIDE SEQUENCE</scope>
</reference>
<reference evidence="3 4" key="2">
    <citation type="submission" date="2024-07" db="EMBL/GenBank/DDBJ databases">
        <authorList>
            <person name="Akdeniz Z."/>
        </authorList>
    </citation>
    <scope>NUCLEOTIDE SEQUENCE [LARGE SCALE GENOMIC DNA]</scope>
</reference>
<dbReference type="Proteomes" id="UP001642409">
    <property type="component" value="Unassembled WGS sequence"/>
</dbReference>
<evidence type="ECO:0008006" key="5">
    <source>
        <dbReference type="Google" id="ProtNLM"/>
    </source>
</evidence>
<proteinExistence type="predicted"/>
<comment type="caution">
    <text evidence="2">The sequence shown here is derived from an EMBL/GenBank/DDBJ whole genome shotgun (WGS) entry which is preliminary data.</text>
</comment>
<gene>
    <name evidence="3" type="ORF">HINF_LOCUS49646</name>
    <name evidence="2" type="ORF">HINF_LOCUS8118</name>
</gene>
<feature type="coiled-coil region" evidence="1">
    <location>
        <begin position="192"/>
        <end position="227"/>
    </location>
</feature>
<organism evidence="2">
    <name type="scientific">Hexamita inflata</name>
    <dbReference type="NCBI Taxonomy" id="28002"/>
    <lineage>
        <taxon>Eukaryota</taxon>
        <taxon>Metamonada</taxon>
        <taxon>Diplomonadida</taxon>
        <taxon>Hexamitidae</taxon>
        <taxon>Hexamitinae</taxon>
        <taxon>Hexamita</taxon>
    </lineage>
</organism>
<evidence type="ECO:0000313" key="3">
    <source>
        <dbReference type="EMBL" id="CAL6061311.1"/>
    </source>
</evidence>
<dbReference type="AlphaFoldDB" id="A0AA86TS47"/>
<feature type="coiled-coil region" evidence="1">
    <location>
        <begin position="256"/>
        <end position="285"/>
    </location>
</feature>
<feature type="coiled-coil region" evidence="1">
    <location>
        <begin position="407"/>
        <end position="438"/>
    </location>
</feature>
<keyword evidence="1" id="KW-0175">Coiled coil</keyword>
<accession>A0AA86TS47</accession>
<name>A0AA86TS47_9EUKA</name>
<keyword evidence="4" id="KW-1185">Reference proteome</keyword>
<dbReference type="EMBL" id="CATOUU010000200">
    <property type="protein sequence ID" value="CAI9920473.1"/>
    <property type="molecule type" value="Genomic_DNA"/>
</dbReference>
<evidence type="ECO:0000256" key="1">
    <source>
        <dbReference type="SAM" id="Coils"/>
    </source>
</evidence>
<dbReference type="EMBL" id="CAXDID020000234">
    <property type="protein sequence ID" value="CAL6061311.1"/>
    <property type="molecule type" value="Genomic_DNA"/>
</dbReference>
<sequence length="498" mass="59061">MPAMDTVFYQMNHKTKIDYKPTPTVISQAKLQQIQKRADPVECRTNNAAKLSTILNDQETRAELTGIERQKRQIGTENGNTEARIAHLMEHKQKFRDETMKLAAEYDQRQIDEALRNKKIQEQKIEDQSEYTRYLKTAKTAAIMAQYENDDKIAKEKARQQKIKEDRAFRQFVEEAAEKEKDYKKMVTQHFRENKAETAKHQELEMAKKEQQKLSKQQEVKQDLIDQKHVYQVHLQKEAEYQESLRKKQIETKNYYEEALAMEQEAKEQRKLEEKAMRLEEIETEKCKTDLFDYARQRQEEFIKRKVEYVQKQQDKAQESVIQARIAHEAALKSMELAAIDGERKKVQRDAWNNHWQQLNEDTYLVQDLQRAERLASQATTKMQSIVQGRRVIEIAQQEEEFKKQEKAKAIIVRDRLRNEMEAEQREREARIAREKKEIADFDRNDVAQKQAQFIAEQEKCRAAAMAEKDKNVKTAYLQVVKQMDKQATTVTWNTDIH</sequence>
<evidence type="ECO:0000313" key="4">
    <source>
        <dbReference type="Proteomes" id="UP001642409"/>
    </source>
</evidence>